<name>A0A344LSH1_9FLAO</name>
<evidence type="ECO:0000313" key="3">
    <source>
        <dbReference type="Proteomes" id="UP000251561"/>
    </source>
</evidence>
<feature type="region of interest" description="Disordered" evidence="1">
    <location>
        <begin position="236"/>
        <end position="277"/>
    </location>
</feature>
<accession>A0A344LSH1</accession>
<gene>
    <name evidence="2" type="ORF">HYN86_09775</name>
</gene>
<feature type="compositionally biased region" description="Polar residues" evidence="1">
    <location>
        <begin position="236"/>
        <end position="250"/>
    </location>
</feature>
<feature type="region of interest" description="Disordered" evidence="1">
    <location>
        <begin position="1198"/>
        <end position="1217"/>
    </location>
</feature>
<dbReference type="EMBL" id="CP030261">
    <property type="protein sequence ID" value="AXB56863.1"/>
    <property type="molecule type" value="Genomic_DNA"/>
</dbReference>
<reference evidence="2 3" key="1">
    <citation type="submission" date="2018-06" db="EMBL/GenBank/DDBJ databases">
        <title>Genome sequencing of Flavobacterium.</title>
        <authorList>
            <person name="Baek M.-G."/>
            <person name="Yi H."/>
        </authorList>
    </citation>
    <scope>NUCLEOTIDE SEQUENCE [LARGE SCALE GENOMIC DNA]</scope>
    <source>
        <strain evidence="2 3">HYN0086</strain>
    </source>
</reference>
<dbReference type="Proteomes" id="UP000251561">
    <property type="component" value="Chromosome"/>
</dbReference>
<keyword evidence="3" id="KW-1185">Reference proteome</keyword>
<evidence type="ECO:0000313" key="2">
    <source>
        <dbReference type="EMBL" id="AXB56863.1"/>
    </source>
</evidence>
<dbReference type="KEGG" id="ffl:HYN86_09775"/>
<protein>
    <submittedName>
        <fullName evidence="2">Uncharacterized protein</fullName>
    </submittedName>
</protein>
<feature type="compositionally biased region" description="Low complexity" evidence="1">
    <location>
        <begin position="256"/>
        <end position="276"/>
    </location>
</feature>
<proteinExistence type="predicted"/>
<organism evidence="2 3">
    <name type="scientific">Flavobacterium fluviale</name>
    <dbReference type="NCBI Taxonomy" id="2249356"/>
    <lineage>
        <taxon>Bacteria</taxon>
        <taxon>Pseudomonadati</taxon>
        <taxon>Bacteroidota</taxon>
        <taxon>Flavobacteriia</taxon>
        <taxon>Flavobacteriales</taxon>
        <taxon>Flavobacteriaceae</taxon>
        <taxon>Flavobacterium</taxon>
    </lineage>
</organism>
<sequence length="1902" mass="210827">MIQQMKISKFKKIVAIYLAMMILLETLQPMQMYALTGGPSQPEFESFTPIGTSDMVDLASGDFNYNIPIMDVGGYPLNLAYNSGVGMDQEASWVGLGWDLNVGQISRQLRGLPDDFDGDEMIYENSMKPNVTVGSSANVFLTAFGMKEAKASFGIGVKYNNYDGLGVAANGGFSYQISNNLSVGVNLESSASEGVSVSPNASFSQKFKASSNTDVSVGVNTGVTYNSRKGVESVTLGASASTKATHTVTKTNEDGSTTTSKQESSSTLGGASGSLSMNNASYSPTKRVGMVSSNVMFSANVEGEVWGVEGGGKFSGYRTSQGIKDSEKRKVEKAYGFENTYNAPRSAVLDFNREKDRTVNKNTTSLPITNNTYDVYSIQGQGISGMYRPYKSQVGYVYDNETNDDSAGGSLGLEFGAGGGVHFGVDVSVTIGDSRSALWSSSNPALGRFKEKKSNNRPDYEKVFFKNIGGFHTDKEIALFENQLGGYQPIKLNIEGGGFDRKTSLNYSTNKNVIGNTGQVARVTRLARNQTIEKLTKKEAENFGFTKRFNEYSKDNHTAEIKITKEGGDRYIYGMAAYNSVKKETTFDVSEANQYRLAGAKSGLIGYNPGVDNSPKNSKGGDEYFNRVTTPAYAHTYLLTSVLSSDYQDISNNGPSDDDLGTYTNFEYENKYADKGHNYRWRVPFEQNQANFDEGLRSSKKDNKANYLYGEKELLYIKKIVTKTHVAIFHLSERKDAFGVKDENGGLDDKSPTYKLDKISLYSKPEYLANGDAATPIKEAHFKYSYRLCQGVDNNINKGKTGEGIDGQKGKLTLEKVYFTYKNSKMGEYTPYVFNYASEFEINTSGYNLSTDTTNNPDYDMKAYDVWGNYKKVDGNVGLGTMSALSNAEYGYVDQKNEETADKNASVWLLKSIHLPSGGIMELNYESDDYSKVQNKDVMQMFKVVGSGSKAEFTASNINDSATPGKKDLGDYIYVELDHKISDGGNASVAETFYNKYLKTIGDVDNPIYFRFLLNMVNPDPKPGINETDKYDYVTGYMTLSKKLEDYAFNEFNGKQYVAIPLTKARKEDGFNGNKEVNPISKAGWGFGRKNLNRLVYSLNNEEDTKDLKGIITELVGWLPTLLDIFESPNKILEENGIASNFIAGKSWVRLHHPDSKKLGGGSRVKDIKIHDQWDVMTRNKNSDLYKQSYGQEYSYNMVDKDGNPTSKSSGVATYEPLGSKENPFVKPAYDKNEPELLLGPESDNYVEEPFGESFFPSPKVTYSRVTVKNLDRKNDKDPSYGTVVKKHATGNVVTEFYTSNDFPTIVDRTVMSGGHKSSGVLANLINLNVKDHLTMSQGYSIHTNDMDGKMKSQRVYGEGQTRAISGVDYNYNIVSNSESKNIGLLNNYIQTVDSKGKIETKLVGVDYDVINDFRENKTITSTDGVAVNVATLPFTLIVIVVPTIIPARSKHETQLRTAVTTKVIHTSAILSETVAYDLGSEVSTKNLAWDAETGDVLLKETVNEYKDKYYTFNFPAYWSYDGMSQAAKNAGLEYNVLKTGNNQYQFDQSKGIVAASDYLINGDEVWLSGKAPNKKEGEEDVLSALKGWVVNVNGSSFQLIDNRGVLIKGDVVTTGKIKIIRSGHRNMQMASMANVTSMRNPLYNYDVNNKITGPKDILGESPFLASSPIDRIVNAAAIEYSNEWPSQCECNLPKMTFVDGKLKFGYETETGNEDMDDVIKRSYNPYLYNVLGNWRANKSYAYLTGRNYTIDPTPRKTGYFTDFSPFYVFKENIWKITAGEEFKKWTFASQVTQFSPYGQEVENKDALNRYSAALYGYNNRFPVAVGSNTKYSELASDGFEDYDLANCGISSHFDFQGQLKLNEVSVSNKHSHTGRKSLKIEPNKKAVVKKQVVTCKPKSAN</sequence>
<evidence type="ECO:0000256" key="1">
    <source>
        <dbReference type="SAM" id="MobiDB-lite"/>
    </source>
</evidence>
<dbReference type="OrthoDB" id="9814627at2"/>